<gene>
    <name evidence="2" type="ORF">BpHYR1_018235</name>
</gene>
<organism evidence="2 3">
    <name type="scientific">Brachionus plicatilis</name>
    <name type="common">Marine rotifer</name>
    <name type="synonym">Brachionus muelleri</name>
    <dbReference type="NCBI Taxonomy" id="10195"/>
    <lineage>
        <taxon>Eukaryota</taxon>
        <taxon>Metazoa</taxon>
        <taxon>Spiralia</taxon>
        <taxon>Gnathifera</taxon>
        <taxon>Rotifera</taxon>
        <taxon>Eurotatoria</taxon>
        <taxon>Monogononta</taxon>
        <taxon>Pseudotrocha</taxon>
        <taxon>Ploima</taxon>
        <taxon>Brachionidae</taxon>
        <taxon>Brachionus</taxon>
    </lineage>
</organism>
<protein>
    <submittedName>
        <fullName evidence="2">Uncharacterized protein</fullName>
    </submittedName>
</protein>
<dbReference type="Proteomes" id="UP000276133">
    <property type="component" value="Unassembled WGS sequence"/>
</dbReference>
<evidence type="ECO:0000313" key="2">
    <source>
        <dbReference type="EMBL" id="RNA15625.1"/>
    </source>
</evidence>
<proteinExistence type="predicted"/>
<keyword evidence="3" id="KW-1185">Reference proteome</keyword>
<dbReference type="AlphaFoldDB" id="A0A3M7QXF4"/>
<evidence type="ECO:0000256" key="1">
    <source>
        <dbReference type="SAM" id="MobiDB-lite"/>
    </source>
</evidence>
<sequence length="63" mass="7633">MIEHKKYFYITPLIKWTQMINDKYCYFTRTCGINLTTQELEDSSWNNEGRKQNYSRASCVKQN</sequence>
<name>A0A3M7QXF4_BRAPC</name>
<reference evidence="2 3" key="1">
    <citation type="journal article" date="2018" name="Sci. Rep.">
        <title>Genomic signatures of local adaptation to the degree of environmental predictability in rotifers.</title>
        <authorList>
            <person name="Franch-Gras L."/>
            <person name="Hahn C."/>
            <person name="Garcia-Roger E.M."/>
            <person name="Carmona M.J."/>
            <person name="Serra M."/>
            <person name="Gomez A."/>
        </authorList>
    </citation>
    <scope>NUCLEOTIDE SEQUENCE [LARGE SCALE GENOMIC DNA]</scope>
    <source>
        <strain evidence="2">HYR1</strain>
    </source>
</reference>
<accession>A0A3M7QXF4</accession>
<dbReference type="EMBL" id="REGN01004917">
    <property type="protein sequence ID" value="RNA15625.1"/>
    <property type="molecule type" value="Genomic_DNA"/>
</dbReference>
<comment type="caution">
    <text evidence="2">The sequence shown here is derived from an EMBL/GenBank/DDBJ whole genome shotgun (WGS) entry which is preliminary data.</text>
</comment>
<feature type="region of interest" description="Disordered" evidence="1">
    <location>
        <begin position="41"/>
        <end position="63"/>
    </location>
</feature>
<evidence type="ECO:0000313" key="3">
    <source>
        <dbReference type="Proteomes" id="UP000276133"/>
    </source>
</evidence>